<evidence type="ECO:0000256" key="6">
    <source>
        <dbReference type="ARBA" id="ARBA00048178"/>
    </source>
</evidence>
<comment type="similarity">
    <text evidence="1">Belongs to the zeta toxin family.</text>
</comment>
<reference evidence="8 9" key="1">
    <citation type="submission" date="2010-08" db="EMBL/GenBank/DDBJ databases">
        <authorList>
            <person name="Weinstock G."/>
            <person name="Sodergren E."/>
            <person name="Clifton S."/>
            <person name="Fulton L."/>
            <person name="Fulton B."/>
            <person name="Courtney L."/>
            <person name="Fronick C."/>
            <person name="Harrison M."/>
            <person name="Strong C."/>
            <person name="Farmer C."/>
            <person name="Delahaunty K."/>
            <person name="Markovic C."/>
            <person name="Hall O."/>
            <person name="Minx P."/>
            <person name="Tomlinson C."/>
            <person name="Mitreva M."/>
            <person name="Hou S."/>
            <person name="Chen J."/>
            <person name="Wollam A."/>
            <person name="Pepin K.H."/>
            <person name="Johnson M."/>
            <person name="Bhonagiri V."/>
            <person name="Zhang X."/>
            <person name="Suruliraj S."/>
            <person name="Warren W."/>
            <person name="Chinwalla A."/>
            <person name="Mardis E.R."/>
            <person name="Wilson R.K."/>
        </authorList>
    </citation>
    <scope>NUCLEOTIDE SEQUENCE [LARGE SCALE GENOMIC DNA]</scope>
    <source>
        <strain evidence="8 9">F0399</strain>
    </source>
</reference>
<sequence length="279" mass="31147">MAYEFTARDVETAADFIWKDFVSSHTPAAHPKAFFLGGQPGAGKSIISVRLKNAHPNTFFVNPDTYRNYHPQYKAICRALGTAAVAETGKFSGAVTERLLDMLLEQHYNIMVEGTFRTLEVPLRLAQALSAKDYASEIHVIAVSSDASYIGTLDRYFIGCMEDIGRAVNKEHHDLVVKVLSKNLTGLAESGLFSSYHVHTRESEVLAADTAADFLQQFDRERTRPLTQNETAQLKERINFVKNSLARAEERGLTELAETPVSVIRQAIAEIEERHNLSF</sequence>
<dbReference type="EC" id="2.7.1.176" evidence="2"/>
<dbReference type="SUPFAM" id="SSF52540">
    <property type="entry name" value="P-loop containing nucleoside triphosphate hydrolases"/>
    <property type="match status" value="1"/>
</dbReference>
<gene>
    <name evidence="8" type="ORF">HMPREF9555_02061</name>
</gene>
<comment type="catalytic activity">
    <reaction evidence="6">
        <text>UDP-N-acetyl-alpha-D-glucosamine + ATP = UDP-N-acetyl-alpha-D-glucosamine 3'-phosphate + ADP + H(+)</text>
        <dbReference type="Rhea" id="RHEA:32671"/>
        <dbReference type="ChEBI" id="CHEBI:15378"/>
        <dbReference type="ChEBI" id="CHEBI:30616"/>
        <dbReference type="ChEBI" id="CHEBI:57705"/>
        <dbReference type="ChEBI" id="CHEBI:64353"/>
        <dbReference type="ChEBI" id="CHEBI:456216"/>
        <dbReference type="EC" id="2.7.1.176"/>
    </reaction>
</comment>
<dbReference type="InterPro" id="IPR027417">
    <property type="entry name" value="P-loop_NTPase"/>
</dbReference>
<evidence type="ECO:0000256" key="2">
    <source>
        <dbReference type="ARBA" id="ARBA00011963"/>
    </source>
</evidence>
<evidence type="ECO:0000313" key="9">
    <source>
        <dbReference type="Proteomes" id="UP000004633"/>
    </source>
</evidence>
<keyword evidence="3" id="KW-0547">Nucleotide-binding</keyword>
<dbReference type="InterPro" id="IPR010488">
    <property type="entry name" value="Zeta_toxin_domain"/>
</dbReference>
<dbReference type="Pfam" id="PF06414">
    <property type="entry name" value="Zeta_toxin"/>
    <property type="match status" value="1"/>
</dbReference>
<dbReference type="AlphaFoldDB" id="E7N4W6"/>
<dbReference type="Gene3D" id="3.40.50.300">
    <property type="entry name" value="P-loop containing nucleotide triphosphate hydrolases"/>
    <property type="match status" value="1"/>
</dbReference>
<name>E7N4W6_9FIRM</name>
<protein>
    <recommendedName>
        <fullName evidence="5">UDP-N-acetylglucosamine kinase</fullName>
        <ecNumber evidence="2">2.7.1.176</ecNumber>
    </recommendedName>
    <alternativeName>
        <fullName evidence="5">UDP-N-acetylglucosamine kinase</fullName>
    </alternativeName>
</protein>
<keyword evidence="9" id="KW-1185">Reference proteome</keyword>
<dbReference type="GO" id="GO:0016301">
    <property type="term" value="F:kinase activity"/>
    <property type="evidence" value="ECO:0007669"/>
    <property type="project" value="InterPro"/>
</dbReference>
<evidence type="ECO:0000259" key="7">
    <source>
        <dbReference type="Pfam" id="PF06414"/>
    </source>
</evidence>
<keyword evidence="4" id="KW-0067">ATP-binding</keyword>
<dbReference type="EMBL" id="AECV01000060">
    <property type="protein sequence ID" value="EFW28733.1"/>
    <property type="molecule type" value="Genomic_DNA"/>
</dbReference>
<evidence type="ECO:0000313" key="8">
    <source>
        <dbReference type="EMBL" id="EFW28733.1"/>
    </source>
</evidence>
<evidence type="ECO:0000256" key="5">
    <source>
        <dbReference type="ARBA" id="ARBA00032897"/>
    </source>
</evidence>
<evidence type="ECO:0000256" key="4">
    <source>
        <dbReference type="ARBA" id="ARBA00022840"/>
    </source>
</evidence>
<proteinExistence type="inferred from homology"/>
<feature type="domain" description="Zeta toxin" evidence="7">
    <location>
        <begin position="26"/>
        <end position="205"/>
    </location>
</feature>
<comment type="caution">
    <text evidence="8">The sequence shown here is derived from an EMBL/GenBank/DDBJ whole genome shotgun (WGS) entry which is preliminary data.</text>
</comment>
<dbReference type="STRING" id="749551.HMPREF9555_02061"/>
<dbReference type="RefSeq" id="WP_009350708.1">
    <property type="nucleotide sequence ID" value="NZ_GL638157.1"/>
</dbReference>
<evidence type="ECO:0000256" key="3">
    <source>
        <dbReference type="ARBA" id="ARBA00022741"/>
    </source>
</evidence>
<dbReference type="GO" id="GO:0005524">
    <property type="term" value="F:ATP binding"/>
    <property type="evidence" value="ECO:0007669"/>
    <property type="project" value="UniProtKB-KW"/>
</dbReference>
<dbReference type="Proteomes" id="UP000004633">
    <property type="component" value="Unassembled WGS sequence"/>
</dbReference>
<accession>E7N4W6</accession>
<organism evidence="8 9">
    <name type="scientific">Selenomonas artemidis F0399</name>
    <dbReference type="NCBI Taxonomy" id="749551"/>
    <lineage>
        <taxon>Bacteria</taxon>
        <taxon>Bacillati</taxon>
        <taxon>Bacillota</taxon>
        <taxon>Negativicutes</taxon>
        <taxon>Selenomonadales</taxon>
        <taxon>Selenomonadaceae</taxon>
        <taxon>Selenomonas</taxon>
    </lineage>
</organism>
<evidence type="ECO:0000256" key="1">
    <source>
        <dbReference type="ARBA" id="ARBA00009104"/>
    </source>
</evidence>
<dbReference type="HOGENOM" id="CLU_064262_1_0_9"/>